<comment type="caution">
    <text evidence="2">The sequence shown here is derived from an EMBL/GenBank/DDBJ whole genome shotgun (WGS) entry which is preliminary data.</text>
</comment>
<evidence type="ECO:0000313" key="3">
    <source>
        <dbReference type="Proteomes" id="UP000442619"/>
    </source>
</evidence>
<name>A0A844FTH9_9FIRM</name>
<feature type="transmembrane region" description="Helical" evidence="1">
    <location>
        <begin position="188"/>
        <end position="205"/>
    </location>
</feature>
<dbReference type="EMBL" id="VUNM01000007">
    <property type="protein sequence ID" value="MST88876.1"/>
    <property type="molecule type" value="Genomic_DNA"/>
</dbReference>
<feature type="transmembrane region" description="Helical" evidence="1">
    <location>
        <begin position="118"/>
        <end position="143"/>
    </location>
</feature>
<reference evidence="2 3" key="1">
    <citation type="submission" date="2019-08" db="EMBL/GenBank/DDBJ databases">
        <title>In-depth cultivation of the pig gut microbiome towards novel bacterial diversity and tailored functional studies.</title>
        <authorList>
            <person name="Wylensek D."/>
            <person name="Hitch T.C.A."/>
            <person name="Clavel T."/>
        </authorList>
    </citation>
    <scope>NUCLEOTIDE SEQUENCE [LARGE SCALE GENOMIC DNA]</scope>
    <source>
        <strain evidence="2 3">CA-Schmier-601-WT-3</strain>
    </source>
</reference>
<evidence type="ECO:0000256" key="1">
    <source>
        <dbReference type="SAM" id="Phobius"/>
    </source>
</evidence>
<accession>A0A844FTH9</accession>
<feature type="transmembrane region" description="Helical" evidence="1">
    <location>
        <begin position="33"/>
        <end position="56"/>
    </location>
</feature>
<protein>
    <submittedName>
        <fullName evidence="2">Uncharacterized protein</fullName>
    </submittedName>
</protein>
<keyword evidence="1" id="KW-0472">Membrane</keyword>
<feature type="transmembrane region" description="Helical" evidence="1">
    <location>
        <begin position="498"/>
        <end position="520"/>
    </location>
</feature>
<feature type="transmembrane region" description="Helical" evidence="1">
    <location>
        <begin position="403"/>
        <end position="423"/>
    </location>
</feature>
<keyword evidence="1" id="KW-1133">Transmembrane helix</keyword>
<dbReference type="AlphaFoldDB" id="A0A844FTH9"/>
<sequence length="532" mass="59701">MLGILVKKQLAEIFRNYLYDPKRNKARSLSSKIMMFVLFAFLMIVVIGGMFFSMALGMQVMIRLDYGWFYFIVMGFAALFLGVFGSVFSTYSTLYLAKDNDLLLSMPIPIQDLIASRLISVYLMGLMYSGIVCIPALIVYFLITPFTFLRILGGLVWMFVVSVLAFVLSCLLGYVVAQVSTRLKRKNIVTVIISVIFLAIYYVFYARAMDMMNILVKNVALYGQSIKDASYLIYLFGKMPEGFLGSMIGYLAVSLLLVYAIWHILSHSFLKIATMTKTTTKTNKNKTTFHQHSLFKALLLKEFGRFTSSANYMLNCGLNIFVMPIAGIALIIKSQEVMNVVKALSQNVEGGLVVMICAGICLLASMNDMAAPATSLEGKNIWIVQSLPIEASLLVKAKACMQYILTALPVCFLSLCVIFAFRLSLLSSLVVLIFPQLYCLFTALFAAWIGMMRANLQWTNELYPIKQSLSVTICLFGGWAVSALIGFFYIYVGHYLGMGVYLLLMAIILLVLSYVIVHYIDHHASERFMNMH</sequence>
<evidence type="ECO:0000313" key="2">
    <source>
        <dbReference type="EMBL" id="MST88876.1"/>
    </source>
</evidence>
<feature type="transmembrane region" description="Helical" evidence="1">
    <location>
        <begin position="469"/>
        <end position="492"/>
    </location>
</feature>
<feature type="transmembrane region" description="Helical" evidence="1">
    <location>
        <begin position="312"/>
        <end position="332"/>
    </location>
</feature>
<keyword evidence="3" id="KW-1185">Reference proteome</keyword>
<feature type="transmembrane region" description="Helical" evidence="1">
    <location>
        <begin position="429"/>
        <end position="449"/>
    </location>
</feature>
<feature type="transmembrane region" description="Helical" evidence="1">
    <location>
        <begin position="155"/>
        <end position="176"/>
    </location>
</feature>
<dbReference type="RefSeq" id="WP_154514957.1">
    <property type="nucleotide sequence ID" value="NZ_VUNM01000007.1"/>
</dbReference>
<feature type="transmembrane region" description="Helical" evidence="1">
    <location>
        <begin position="68"/>
        <end position="97"/>
    </location>
</feature>
<feature type="transmembrane region" description="Helical" evidence="1">
    <location>
        <begin position="352"/>
        <end position="370"/>
    </location>
</feature>
<dbReference type="Proteomes" id="UP000442619">
    <property type="component" value="Unassembled WGS sequence"/>
</dbReference>
<organism evidence="2 3">
    <name type="scientific">Sharpea porci</name>
    <dbReference type="NCBI Taxonomy" id="2652286"/>
    <lineage>
        <taxon>Bacteria</taxon>
        <taxon>Bacillati</taxon>
        <taxon>Bacillota</taxon>
        <taxon>Erysipelotrichia</taxon>
        <taxon>Erysipelotrichales</taxon>
        <taxon>Coprobacillaceae</taxon>
        <taxon>Sharpea</taxon>
    </lineage>
</organism>
<keyword evidence="1" id="KW-0812">Transmembrane</keyword>
<feature type="transmembrane region" description="Helical" evidence="1">
    <location>
        <begin position="243"/>
        <end position="265"/>
    </location>
</feature>
<gene>
    <name evidence="2" type="ORF">FYJ79_04680</name>
</gene>
<proteinExistence type="predicted"/>